<dbReference type="Proteomes" id="UP000305546">
    <property type="component" value="Unassembled WGS sequence"/>
</dbReference>
<dbReference type="InterPro" id="IPR029045">
    <property type="entry name" value="ClpP/crotonase-like_dom_sf"/>
</dbReference>
<reference evidence="1 2" key="1">
    <citation type="submission" date="2019-06" db="EMBL/GenBank/DDBJ databases">
        <title>Amycolatopsis alkalitolerans sp. nov., isolated from Gastrodia elata Blume.</title>
        <authorList>
            <person name="Narsing Rao M.P."/>
            <person name="Li W.J."/>
        </authorList>
    </citation>
    <scope>NUCLEOTIDE SEQUENCE [LARGE SCALE GENOMIC DNA]</scope>
    <source>
        <strain evidence="1 2">SYSUP0005</strain>
    </source>
</reference>
<evidence type="ECO:0000313" key="1">
    <source>
        <dbReference type="EMBL" id="TNC19391.1"/>
    </source>
</evidence>
<dbReference type="PANTHER" id="PTHR11941">
    <property type="entry name" value="ENOYL-COA HYDRATASE-RELATED"/>
    <property type="match status" value="1"/>
</dbReference>
<sequence>MLRGAGRHFSAGFDMSGVLDSSEGDLLRRFIRIEQLLQRLRRAPFITVACVGGNAIGAGADIVAACAYRLLDPRTTVRFPGFRFGVALGTRHLAALVGTRAARDILLNSSDVDAATAVQLGLGTAVVACEQQQAETERILAATDTVDSPSGAAILARTSVISDADDAADMAALVSLLTRPGLSRRLADYLGSTRD</sequence>
<accession>A0A5C4LSC9</accession>
<protein>
    <submittedName>
        <fullName evidence="1">Enoyl-CoA hydratase/isomerase family protein</fullName>
    </submittedName>
</protein>
<dbReference type="InterPro" id="IPR001753">
    <property type="entry name" value="Enoyl-CoA_hydra/iso"/>
</dbReference>
<dbReference type="GO" id="GO:0006635">
    <property type="term" value="P:fatty acid beta-oxidation"/>
    <property type="evidence" value="ECO:0007669"/>
    <property type="project" value="TreeGrafter"/>
</dbReference>
<name>A0A5C4LSC9_9PSEU</name>
<organism evidence="1 2">
    <name type="scientific">Amycolatopsis alkalitolerans</name>
    <dbReference type="NCBI Taxonomy" id="2547244"/>
    <lineage>
        <taxon>Bacteria</taxon>
        <taxon>Bacillati</taxon>
        <taxon>Actinomycetota</taxon>
        <taxon>Actinomycetes</taxon>
        <taxon>Pseudonocardiales</taxon>
        <taxon>Pseudonocardiaceae</taxon>
        <taxon>Amycolatopsis</taxon>
    </lineage>
</organism>
<keyword evidence="2" id="KW-1185">Reference proteome</keyword>
<dbReference type="SUPFAM" id="SSF52096">
    <property type="entry name" value="ClpP/crotonase"/>
    <property type="match status" value="1"/>
</dbReference>
<dbReference type="CDD" id="cd06558">
    <property type="entry name" value="crotonase-like"/>
    <property type="match status" value="1"/>
</dbReference>
<gene>
    <name evidence="1" type="ORF">FG385_32415</name>
</gene>
<proteinExistence type="predicted"/>
<dbReference type="Pfam" id="PF00378">
    <property type="entry name" value="ECH_1"/>
    <property type="match status" value="1"/>
</dbReference>
<keyword evidence="1" id="KW-0413">Isomerase</keyword>
<dbReference type="Gene3D" id="3.90.226.10">
    <property type="entry name" value="2-enoyl-CoA Hydratase, Chain A, domain 1"/>
    <property type="match status" value="1"/>
</dbReference>
<dbReference type="EMBL" id="VDFW01000051">
    <property type="protein sequence ID" value="TNC19391.1"/>
    <property type="molecule type" value="Genomic_DNA"/>
</dbReference>
<dbReference type="PANTHER" id="PTHR11941:SF54">
    <property type="entry name" value="ENOYL-COA HYDRATASE, MITOCHONDRIAL"/>
    <property type="match status" value="1"/>
</dbReference>
<dbReference type="AlphaFoldDB" id="A0A5C4LSC9"/>
<dbReference type="GO" id="GO:0016853">
    <property type="term" value="F:isomerase activity"/>
    <property type="evidence" value="ECO:0007669"/>
    <property type="project" value="UniProtKB-KW"/>
</dbReference>
<evidence type="ECO:0000313" key="2">
    <source>
        <dbReference type="Proteomes" id="UP000305546"/>
    </source>
</evidence>
<comment type="caution">
    <text evidence="1">The sequence shown here is derived from an EMBL/GenBank/DDBJ whole genome shotgun (WGS) entry which is preliminary data.</text>
</comment>
<dbReference type="OrthoDB" id="8640486at2"/>